<gene>
    <name evidence="1" type="ORF">VP01_2774g1</name>
</gene>
<proteinExistence type="predicted"/>
<dbReference type="Proteomes" id="UP000037035">
    <property type="component" value="Unassembled WGS sequence"/>
</dbReference>
<keyword evidence="2" id="KW-1185">Reference proteome</keyword>
<dbReference type="VEuPathDB" id="FungiDB:VP01_2774g1"/>
<dbReference type="EMBL" id="LAVV01007695">
    <property type="protein sequence ID" value="KNZ55071.1"/>
    <property type="molecule type" value="Genomic_DNA"/>
</dbReference>
<sequence length="288" mass="33110">MGFNFVLQSVFDYFRVLGVEAGDNPPVWKPLASPRGGYRIITVLLVGCVRRRMLLMLTSSSRVRRRQLGYKTLLRLMDNEVKFALKKAMQEPAPDLSTLTNIIEDLCNKTRLGIRQSVARQAAPEIGLSEVMVRTKDIPQEDAQRRLKITILFGHLDSGTVRSVLGKNYLGFFCPPWENFILPIELGSFHSASGALVPLNIKLQLREIHMVIHFVVMENVSSRYFIIGNDYLVHYKISFLNNEQRQFTFFSTKLLMWLILGKPLVPLQMKWLTMLRSQMDCLMMKVVD</sequence>
<accession>A0A0L6V2T8</accession>
<reference evidence="1 2" key="1">
    <citation type="submission" date="2015-08" db="EMBL/GenBank/DDBJ databases">
        <title>Next Generation Sequencing and Analysis of the Genome of Puccinia sorghi L Schw, the Causal Agent of Maize Common Rust.</title>
        <authorList>
            <person name="Rochi L."/>
            <person name="Burguener G."/>
            <person name="Darino M."/>
            <person name="Turjanski A."/>
            <person name="Kreff E."/>
            <person name="Dieguez M.J."/>
            <person name="Sacco F."/>
        </authorList>
    </citation>
    <scope>NUCLEOTIDE SEQUENCE [LARGE SCALE GENOMIC DNA]</scope>
    <source>
        <strain evidence="1 2">RO10H11247</strain>
    </source>
</reference>
<protein>
    <submittedName>
        <fullName evidence="1">Uncharacterized protein</fullName>
    </submittedName>
</protein>
<comment type="caution">
    <text evidence="1">The sequence shown here is derived from an EMBL/GenBank/DDBJ whole genome shotgun (WGS) entry which is preliminary data.</text>
</comment>
<name>A0A0L6V2T8_9BASI</name>
<dbReference type="AlphaFoldDB" id="A0A0L6V2T8"/>
<organism evidence="1 2">
    <name type="scientific">Puccinia sorghi</name>
    <dbReference type="NCBI Taxonomy" id="27349"/>
    <lineage>
        <taxon>Eukaryota</taxon>
        <taxon>Fungi</taxon>
        <taxon>Dikarya</taxon>
        <taxon>Basidiomycota</taxon>
        <taxon>Pucciniomycotina</taxon>
        <taxon>Pucciniomycetes</taxon>
        <taxon>Pucciniales</taxon>
        <taxon>Pucciniaceae</taxon>
        <taxon>Puccinia</taxon>
    </lineage>
</organism>
<dbReference type="OrthoDB" id="2518428at2759"/>
<evidence type="ECO:0000313" key="2">
    <source>
        <dbReference type="Proteomes" id="UP000037035"/>
    </source>
</evidence>
<evidence type="ECO:0000313" key="1">
    <source>
        <dbReference type="EMBL" id="KNZ55071.1"/>
    </source>
</evidence>